<evidence type="ECO:0000256" key="1">
    <source>
        <dbReference type="SAM" id="MobiDB-lite"/>
    </source>
</evidence>
<dbReference type="EMBL" id="JAXCGZ010007605">
    <property type="protein sequence ID" value="KAK7078994.1"/>
    <property type="molecule type" value="Genomic_DNA"/>
</dbReference>
<proteinExistence type="predicted"/>
<accession>A0AAN8XIL1</accession>
<organism evidence="2 3">
    <name type="scientific">Halocaridina rubra</name>
    <name type="common">Hawaiian red shrimp</name>
    <dbReference type="NCBI Taxonomy" id="373956"/>
    <lineage>
        <taxon>Eukaryota</taxon>
        <taxon>Metazoa</taxon>
        <taxon>Ecdysozoa</taxon>
        <taxon>Arthropoda</taxon>
        <taxon>Crustacea</taxon>
        <taxon>Multicrustacea</taxon>
        <taxon>Malacostraca</taxon>
        <taxon>Eumalacostraca</taxon>
        <taxon>Eucarida</taxon>
        <taxon>Decapoda</taxon>
        <taxon>Pleocyemata</taxon>
        <taxon>Caridea</taxon>
        <taxon>Atyoidea</taxon>
        <taxon>Atyidae</taxon>
        <taxon>Halocaridina</taxon>
    </lineage>
</organism>
<comment type="caution">
    <text evidence="2">The sequence shown here is derived from an EMBL/GenBank/DDBJ whole genome shotgun (WGS) entry which is preliminary data.</text>
</comment>
<dbReference type="Proteomes" id="UP001381693">
    <property type="component" value="Unassembled WGS sequence"/>
</dbReference>
<sequence>MVALTFLIHINRLYSASLSNVVDIRRTTHVEASSKSAKSLAQSQTINTVTSQPSASQTKTISNTLGRLRPLVVHPTSSSSSASTFQPIGQEESGFEYSAPGQRVQIVFGSRSHNSSRRFQTPGTARTNNNETTRLARNTGNSLLNSVQSNIIPKESSENTDQAKPLNTTKVLSTVTIQSSISSTSTPITNQAVTETTTTSATTAQFIIKTTSASITTTPRKQPIPSVMRNSTMKPGFRRRKRLRRPLSRHQAAIWASSNSSSHQTKSHRHANLFSLQNRAASKHRPSVSVILASDENETRTEEQKQNKTVTNDEELLYGSNNITKTRGDSVEQGVIPSKDPPVVTSEEADIDIVDSVDVRASGKSTSDAQAFFINQPPRNNFVFPSRHDPTLSFGDRLPRPRPNSLLTNHTSGPSLLTSGTTLPSAQAMTTLTNSLDPINPLPAFQSANPSVSQNSLNVPNTPNDNVKLNQLPTVFHFNMLPVVAPFNLPFIVAPINTPFINDTQNLSIASNEFQDTPPKQTSQLSGSPLPRQQNQIQQMASITSFSTTSASSTQDKSSSSTNTIQTSSQNRNILQSQSQSSSGRSKIQEKKIFSLSSNSTFQSLDNNLALDSTGQEITHSRAKLFPSLAKPTSFQVSLPLGSGKAILSPSKPPVIRRPLTPLTRPRSVVAQTPVSDDYIRNFPEVAAPEGFPGEDPEEETIRNNIFELQRIN</sequence>
<dbReference type="AlphaFoldDB" id="A0AAN8XIL1"/>
<feature type="compositionally biased region" description="Polar residues" evidence="1">
    <location>
        <begin position="513"/>
        <end position="541"/>
    </location>
</feature>
<feature type="region of interest" description="Disordered" evidence="1">
    <location>
        <begin position="513"/>
        <end position="587"/>
    </location>
</feature>
<reference evidence="2 3" key="1">
    <citation type="submission" date="2023-11" db="EMBL/GenBank/DDBJ databases">
        <title>Halocaridina rubra genome assembly.</title>
        <authorList>
            <person name="Smith C."/>
        </authorList>
    </citation>
    <scope>NUCLEOTIDE SEQUENCE [LARGE SCALE GENOMIC DNA]</scope>
    <source>
        <strain evidence="2">EP-1</strain>
        <tissue evidence="2">Whole</tissue>
    </source>
</reference>
<feature type="compositionally biased region" description="Low complexity" evidence="1">
    <location>
        <begin position="33"/>
        <end position="44"/>
    </location>
</feature>
<name>A0AAN8XIL1_HALRR</name>
<feature type="compositionally biased region" description="Polar residues" evidence="1">
    <location>
        <begin position="45"/>
        <end position="59"/>
    </location>
</feature>
<protein>
    <submittedName>
        <fullName evidence="2">Uncharacterized protein</fullName>
    </submittedName>
</protein>
<evidence type="ECO:0000313" key="2">
    <source>
        <dbReference type="EMBL" id="KAK7078994.1"/>
    </source>
</evidence>
<gene>
    <name evidence="2" type="ORF">SK128_025387</name>
</gene>
<feature type="region of interest" description="Disordered" evidence="1">
    <location>
        <begin position="324"/>
        <end position="343"/>
    </location>
</feature>
<keyword evidence="3" id="KW-1185">Reference proteome</keyword>
<feature type="region of interest" description="Disordered" evidence="1">
    <location>
        <begin position="33"/>
        <end position="59"/>
    </location>
</feature>
<evidence type="ECO:0000313" key="3">
    <source>
        <dbReference type="Proteomes" id="UP001381693"/>
    </source>
</evidence>
<feature type="region of interest" description="Disordered" evidence="1">
    <location>
        <begin position="393"/>
        <end position="420"/>
    </location>
</feature>
<feature type="compositionally biased region" description="Low complexity" evidence="1">
    <location>
        <begin position="411"/>
        <end position="420"/>
    </location>
</feature>
<feature type="compositionally biased region" description="Low complexity" evidence="1">
    <location>
        <begin position="542"/>
        <end position="586"/>
    </location>
</feature>